<dbReference type="GO" id="GO:0016075">
    <property type="term" value="P:rRNA catabolic process"/>
    <property type="evidence" value="ECO:0007669"/>
    <property type="project" value="TreeGrafter"/>
</dbReference>
<dbReference type="GO" id="GO:0003677">
    <property type="term" value="F:DNA binding"/>
    <property type="evidence" value="ECO:0007669"/>
    <property type="project" value="InterPro"/>
</dbReference>
<sequence>MTHLEQGDIVEVDFSSAYGHEPAKYRPAVVVSGYGFNSRSSMTAVVPVTTTNNGYPLHFDMGKSPVKGYACVEQLRCLDLSARGYRLVGVAGRDAMLNIMSAIRGMFELK</sequence>
<dbReference type="PANTHER" id="PTHR33988:SF3">
    <property type="entry name" value="ENDORIBONUCLEASE TOXIN CHPB-RELATED"/>
    <property type="match status" value="1"/>
</dbReference>
<dbReference type="OrthoDB" id="9808744at2"/>
<dbReference type="GO" id="GO:0004521">
    <property type="term" value="F:RNA endonuclease activity"/>
    <property type="evidence" value="ECO:0007669"/>
    <property type="project" value="TreeGrafter"/>
</dbReference>
<dbReference type="InterPro" id="IPR011067">
    <property type="entry name" value="Plasmid_toxin/cell-grow_inhib"/>
</dbReference>
<evidence type="ECO:0000313" key="3">
    <source>
        <dbReference type="EMBL" id="KUH59181.1"/>
    </source>
</evidence>
<name>A0A100YWV9_TRASO</name>
<keyword evidence="4" id="KW-1185">Reference proteome</keyword>
<gene>
    <name evidence="3" type="ORF">AUL39_02285</name>
</gene>
<dbReference type="Pfam" id="PF02452">
    <property type="entry name" value="PemK_toxin"/>
    <property type="match status" value="1"/>
</dbReference>
<evidence type="ECO:0000256" key="2">
    <source>
        <dbReference type="ARBA" id="ARBA00022649"/>
    </source>
</evidence>
<keyword evidence="2" id="KW-1277">Toxin-antitoxin system</keyword>
<evidence type="ECO:0008006" key="5">
    <source>
        <dbReference type="Google" id="ProtNLM"/>
    </source>
</evidence>
<dbReference type="SUPFAM" id="SSF50118">
    <property type="entry name" value="Cell growth inhibitor/plasmid maintenance toxic component"/>
    <property type="match status" value="1"/>
</dbReference>
<dbReference type="EMBL" id="LOJF01000001">
    <property type="protein sequence ID" value="KUH59181.1"/>
    <property type="molecule type" value="Genomic_DNA"/>
</dbReference>
<dbReference type="Proteomes" id="UP000054078">
    <property type="component" value="Unassembled WGS sequence"/>
</dbReference>
<dbReference type="Gene3D" id="2.30.30.110">
    <property type="match status" value="1"/>
</dbReference>
<evidence type="ECO:0000313" key="4">
    <source>
        <dbReference type="Proteomes" id="UP000054078"/>
    </source>
</evidence>
<dbReference type="RefSeq" id="WP_059053181.1">
    <property type="nucleotide sequence ID" value="NZ_LOJF01000001.1"/>
</dbReference>
<dbReference type="PANTHER" id="PTHR33988">
    <property type="entry name" value="ENDORIBONUCLEASE MAZF-RELATED"/>
    <property type="match status" value="1"/>
</dbReference>
<dbReference type="InterPro" id="IPR003477">
    <property type="entry name" value="PemK-like"/>
</dbReference>
<accession>A0A100YWV9</accession>
<comment type="caution">
    <text evidence="3">The sequence shown here is derived from an EMBL/GenBank/DDBJ whole genome shotgun (WGS) entry which is preliminary data.</text>
</comment>
<protein>
    <recommendedName>
        <fullName evidence="5">Type II toxin-antitoxin system PemK/MazF family toxin</fullName>
    </recommendedName>
</protein>
<comment type="similarity">
    <text evidence="1">Belongs to the PemK/MazF family.</text>
</comment>
<organism evidence="3 4">
    <name type="scientific">Tractidigestivibacter scatoligenes</name>
    <name type="common">Olsenella scatoligenes</name>
    <dbReference type="NCBI Taxonomy" id="1299998"/>
    <lineage>
        <taxon>Bacteria</taxon>
        <taxon>Bacillati</taxon>
        <taxon>Actinomycetota</taxon>
        <taxon>Coriobacteriia</taxon>
        <taxon>Coriobacteriales</taxon>
        <taxon>Atopobiaceae</taxon>
        <taxon>Tractidigestivibacter</taxon>
    </lineage>
</organism>
<dbReference type="AlphaFoldDB" id="A0A100YWV9"/>
<reference evidence="3 4" key="1">
    <citation type="submission" date="2015-12" db="EMBL/GenBank/DDBJ databases">
        <title>Draft Genome Sequence of Olsenella scatoligenes SK9K4T; a Producer of 3-Methylindole- (skatole) and 4-Methylphenol- (p-cresol) Isolated from Pig Feces.</title>
        <authorList>
            <person name="Li X."/>
            <person name="Borg B."/>
            <person name="Canibe N."/>
        </authorList>
    </citation>
    <scope>NUCLEOTIDE SEQUENCE [LARGE SCALE GENOMIC DNA]</scope>
    <source>
        <strain evidence="3 4">SK9K4</strain>
    </source>
</reference>
<proteinExistence type="inferred from homology"/>
<dbReference type="GO" id="GO:0006402">
    <property type="term" value="P:mRNA catabolic process"/>
    <property type="evidence" value="ECO:0007669"/>
    <property type="project" value="TreeGrafter"/>
</dbReference>
<evidence type="ECO:0000256" key="1">
    <source>
        <dbReference type="ARBA" id="ARBA00007521"/>
    </source>
</evidence>
<dbReference type="STRING" id="1299998.AUL39_02285"/>